<proteinExistence type="predicted"/>
<accession>A0A8E2W857</accession>
<dbReference type="AlphaFoldDB" id="A0A8E2W857"/>
<dbReference type="EMBL" id="QGGH01000032">
    <property type="protein sequence ID" value="PWJ84679.1"/>
    <property type="molecule type" value="Genomic_DNA"/>
</dbReference>
<name>A0A8E2W857_RHILI</name>
<protein>
    <submittedName>
        <fullName evidence="1">Uncharacterized protein</fullName>
    </submittedName>
</protein>
<dbReference type="Proteomes" id="UP000245631">
    <property type="component" value="Unassembled WGS sequence"/>
</dbReference>
<comment type="caution">
    <text evidence="1">The sequence shown here is derived from an EMBL/GenBank/DDBJ whole genome shotgun (WGS) entry which is preliminary data.</text>
</comment>
<evidence type="ECO:0000313" key="2">
    <source>
        <dbReference type="Proteomes" id="UP000245631"/>
    </source>
</evidence>
<organism evidence="1 2">
    <name type="scientific">Rhizobium loti</name>
    <name type="common">Mesorhizobium loti</name>
    <dbReference type="NCBI Taxonomy" id="381"/>
    <lineage>
        <taxon>Bacteria</taxon>
        <taxon>Pseudomonadati</taxon>
        <taxon>Pseudomonadota</taxon>
        <taxon>Alphaproteobacteria</taxon>
        <taxon>Hyphomicrobiales</taxon>
        <taxon>Phyllobacteriaceae</taxon>
        <taxon>Mesorhizobium</taxon>
    </lineage>
</organism>
<sequence>MTTAKPLTPLYGVIFVNVIFQSFRLLVQPVAPICSCFGPGVHRAPRAVTVKGGPLAIAKRIALDGHEHGGSVTLSRQVLFVEVYNLQTEGSSPSGAINAPQACMRLILPDRKP</sequence>
<evidence type="ECO:0000313" key="1">
    <source>
        <dbReference type="EMBL" id="PWJ84679.1"/>
    </source>
</evidence>
<gene>
    <name evidence="1" type="ORF">C8D77_1323</name>
</gene>
<reference evidence="1 2" key="1">
    <citation type="submission" date="2018-05" db="EMBL/GenBank/DDBJ databases">
        <title>Genomic Encyclopedia of Type Strains, Phase IV (KMG-IV): sequencing the most valuable type-strain genomes for metagenomic binning, comparative biology and taxonomic classification.</title>
        <authorList>
            <person name="Goeker M."/>
        </authorList>
    </citation>
    <scope>NUCLEOTIDE SEQUENCE [LARGE SCALE GENOMIC DNA]</scope>
    <source>
        <strain evidence="1 2">DSM 2626</strain>
    </source>
</reference>